<dbReference type="AlphaFoldDB" id="A0AA36HXE8"/>
<accession>A0AA36HXE8</accession>
<evidence type="ECO:0000256" key="1">
    <source>
        <dbReference type="ARBA" id="ARBA00004141"/>
    </source>
</evidence>
<feature type="transmembrane region" description="Helical" evidence="6">
    <location>
        <begin position="248"/>
        <end position="267"/>
    </location>
</feature>
<dbReference type="InterPro" id="IPR012317">
    <property type="entry name" value="Poly(ADP-ribose)pol_cat_dom"/>
</dbReference>
<proteinExistence type="inferred from homology"/>
<name>A0AA36HXE8_9DINO</name>
<dbReference type="PANTHER" id="PTHR45740:SF2">
    <property type="entry name" value="POLY [ADP-RIBOSE] POLYMERASE"/>
    <property type="match status" value="1"/>
</dbReference>
<comment type="subcellular location">
    <subcellularLocation>
        <location evidence="1">Membrane</location>
        <topology evidence="1">Multi-pass membrane protein</topology>
    </subcellularLocation>
</comment>
<evidence type="ECO:0000313" key="8">
    <source>
        <dbReference type="EMBL" id="CAJ1377135.1"/>
    </source>
</evidence>
<evidence type="ECO:0000256" key="4">
    <source>
        <dbReference type="ARBA" id="ARBA00022989"/>
    </source>
</evidence>
<protein>
    <recommendedName>
        <fullName evidence="7">STAS domain-containing protein</fullName>
    </recommendedName>
</protein>
<dbReference type="Pfam" id="PF14857">
    <property type="entry name" value="TMEM151"/>
    <property type="match status" value="1"/>
</dbReference>
<dbReference type="GO" id="GO:1990404">
    <property type="term" value="F:NAD+-protein mono-ADP-ribosyltransferase activity"/>
    <property type="evidence" value="ECO:0007669"/>
    <property type="project" value="TreeGrafter"/>
</dbReference>
<dbReference type="GO" id="GO:0016020">
    <property type="term" value="C:membrane"/>
    <property type="evidence" value="ECO:0007669"/>
    <property type="project" value="UniProtKB-SubCell"/>
</dbReference>
<dbReference type="SUPFAM" id="SSF56399">
    <property type="entry name" value="ADP-ribosylation"/>
    <property type="match status" value="1"/>
</dbReference>
<feature type="transmembrane region" description="Helical" evidence="6">
    <location>
        <begin position="12"/>
        <end position="34"/>
    </location>
</feature>
<dbReference type="InterPro" id="IPR051712">
    <property type="entry name" value="ARTD-AVP"/>
</dbReference>
<dbReference type="InterPro" id="IPR026767">
    <property type="entry name" value="Tmem151"/>
</dbReference>
<evidence type="ECO:0000256" key="5">
    <source>
        <dbReference type="ARBA" id="ARBA00023136"/>
    </source>
</evidence>
<comment type="similarity">
    <text evidence="2">Belongs to the TMEM151 family.</text>
</comment>
<feature type="transmembrane region" description="Helical" evidence="6">
    <location>
        <begin position="46"/>
        <end position="65"/>
    </location>
</feature>
<evidence type="ECO:0000256" key="6">
    <source>
        <dbReference type="SAM" id="Phobius"/>
    </source>
</evidence>
<dbReference type="PROSITE" id="PS50801">
    <property type="entry name" value="STAS"/>
    <property type="match status" value="1"/>
</dbReference>
<gene>
    <name evidence="8" type="ORF">EVOR1521_LOCUS6024</name>
</gene>
<keyword evidence="9" id="KW-1185">Reference proteome</keyword>
<feature type="domain" description="STAS" evidence="7">
    <location>
        <begin position="595"/>
        <end position="735"/>
    </location>
</feature>
<evidence type="ECO:0000256" key="2">
    <source>
        <dbReference type="ARBA" id="ARBA00009583"/>
    </source>
</evidence>
<keyword evidence="5 6" id="KW-0472">Membrane</keyword>
<dbReference type="Pfam" id="PF00644">
    <property type="entry name" value="PARP"/>
    <property type="match status" value="1"/>
</dbReference>
<dbReference type="Pfam" id="PF01740">
    <property type="entry name" value="STAS"/>
    <property type="match status" value="1"/>
</dbReference>
<dbReference type="GO" id="GO:0003950">
    <property type="term" value="F:NAD+ poly-ADP-ribosyltransferase activity"/>
    <property type="evidence" value="ECO:0007669"/>
    <property type="project" value="InterPro"/>
</dbReference>
<dbReference type="GO" id="GO:0005634">
    <property type="term" value="C:nucleus"/>
    <property type="evidence" value="ECO:0007669"/>
    <property type="project" value="TreeGrafter"/>
</dbReference>
<dbReference type="Gene3D" id="3.90.228.10">
    <property type="match status" value="1"/>
</dbReference>
<evidence type="ECO:0000256" key="3">
    <source>
        <dbReference type="ARBA" id="ARBA00022692"/>
    </source>
</evidence>
<dbReference type="Gene3D" id="3.30.750.24">
    <property type="entry name" value="STAS domain"/>
    <property type="match status" value="1"/>
</dbReference>
<dbReference type="PANTHER" id="PTHR45740">
    <property type="entry name" value="POLY [ADP-RIBOSE] POLYMERASE"/>
    <property type="match status" value="1"/>
</dbReference>
<comment type="caution">
    <text evidence="8">The sequence shown here is derived from an EMBL/GenBank/DDBJ whole genome shotgun (WGS) entry which is preliminary data.</text>
</comment>
<dbReference type="EMBL" id="CAUJNA010000446">
    <property type="protein sequence ID" value="CAJ1377135.1"/>
    <property type="molecule type" value="Genomic_DNA"/>
</dbReference>
<evidence type="ECO:0000313" key="9">
    <source>
        <dbReference type="Proteomes" id="UP001178507"/>
    </source>
</evidence>
<dbReference type="Proteomes" id="UP001178507">
    <property type="component" value="Unassembled WGS sequence"/>
</dbReference>
<reference evidence="8" key="1">
    <citation type="submission" date="2023-08" db="EMBL/GenBank/DDBJ databases">
        <authorList>
            <person name="Chen Y."/>
            <person name="Shah S."/>
            <person name="Dougan E. K."/>
            <person name="Thang M."/>
            <person name="Chan C."/>
        </authorList>
    </citation>
    <scope>NUCLEOTIDE SEQUENCE</scope>
</reference>
<keyword evidence="3 6" id="KW-0812">Transmembrane</keyword>
<evidence type="ECO:0000259" key="7">
    <source>
        <dbReference type="PROSITE" id="PS50801"/>
    </source>
</evidence>
<organism evidence="8 9">
    <name type="scientific">Effrenium voratum</name>
    <dbReference type="NCBI Taxonomy" id="2562239"/>
    <lineage>
        <taxon>Eukaryota</taxon>
        <taxon>Sar</taxon>
        <taxon>Alveolata</taxon>
        <taxon>Dinophyceae</taxon>
        <taxon>Suessiales</taxon>
        <taxon>Symbiodiniaceae</taxon>
        <taxon>Effrenium</taxon>
    </lineage>
</organism>
<dbReference type="SUPFAM" id="SSF52091">
    <property type="entry name" value="SpoIIaa-like"/>
    <property type="match status" value="1"/>
</dbReference>
<keyword evidence="4 6" id="KW-1133">Transmembrane helix</keyword>
<dbReference type="InterPro" id="IPR036513">
    <property type="entry name" value="STAS_dom_sf"/>
</dbReference>
<dbReference type="InterPro" id="IPR002645">
    <property type="entry name" value="STAS_dom"/>
</dbReference>
<sequence>MGGDKESLSLATLASAAFGVLGLGMILFGALVAWAHILPVERDTGLTLLGIGVFLYFFHVLEALCGSKTSKYLSWVLSETQFQDYVKELQEARPLIRWSIQNYHYEEHRSRDKDGRERVERKRVNTHSAVGQYDINGFADETLSPEQTIAMFHLMYDGEQEDLEASKKKPISRLFLLCAMPLEYHPIDDQEESRLSNCRERFYSDNTTDTHQDKDSNDLIGCPYKSHVMVILKEGTDNSRARPWWMTYCVYVVCTLFLLSVPYRYFFFSQCTKISWEVLKHFSHKPQDAWGEEPKHSRAQRTDAASKAFRKVKRETPVQGAHGKLPKAWHEVEEEDVGPPVQVPVGVPSYWKNRDLGKDFDEKISLSVDERGKMQSLLDATFKNKATRDRKDGDMPSRLVVTQVIRMEDSKMWRRFEQKRAELAVKGRPKLMEEMPGSGGFKTSNAGMELTSDLNEPLAPLHEAYLFHGSCPGGALGIGENGFDMSRVGSNVGTMFGAGAYMAEASSKSDEYSSEDPVGLFAGKRALLLCRTLLGNMFYITESNIPRIEDALATGRFQAVLGDREAVVDTYREFVVFDDAQIYPAEVWILGAAYLYFASMRQLVQALENFSSQRHVAYQSPKRAEKDEELPEFGFSHAVSCEARLSPEYIIIDLDVVRQMESTAVSAFQEILSVAKEQACVLILARPDPCVLQQMENFQLPLRRLHEAPVPLPEDELGGDALLVAETLDQALEFVEESFLQAYQPAPGQCRGHDHSEIRRRLASFVGPSLALHGVFLDFHVWLDGYFPSYHPQIFEHLAPFLEIRKLQEREVLYRAPPFRSLQRGGAWMCEAEKGKEPPLVWLLQGGADHIWNPNSETEQSVRAFEDMYRLSPGSAFEKARIVEKRGSWCAGPFSTARAFLAGSAHPGTLISTDASTVAILRQQAFEELPGHLRRIVTAPRSSEFSELVLGRRQREKKKQNIRRTWALQGADQGQGGMREVVVMKGLVAQNQFLQKELQEMKVLEERIFLETKVRDIQPVWENLKGQVELMEQNLVALGSDGSEVNILKEYEVLGMPERGSCPTGRLIFRLFKR</sequence>